<dbReference type="Proteomes" id="UP000008372">
    <property type="component" value="Unassembled WGS sequence"/>
</dbReference>
<proteinExistence type="predicted"/>
<protein>
    <submittedName>
        <fullName evidence="1">Uncharacterized protein</fullName>
    </submittedName>
</protein>
<gene>
    <name evidence="1" type="ORF">GAGA_1131</name>
</gene>
<organism evidence="1 2">
    <name type="scientific">Paraglaciecola agarilytica NO2</name>
    <dbReference type="NCBI Taxonomy" id="1125747"/>
    <lineage>
        <taxon>Bacteria</taxon>
        <taxon>Pseudomonadati</taxon>
        <taxon>Pseudomonadota</taxon>
        <taxon>Gammaproteobacteria</taxon>
        <taxon>Alteromonadales</taxon>
        <taxon>Alteromonadaceae</taxon>
        <taxon>Paraglaciecola</taxon>
    </lineage>
</organism>
<evidence type="ECO:0000313" key="2">
    <source>
        <dbReference type="Proteomes" id="UP000008372"/>
    </source>
</evidence>
<accession>A0ABQ0I3Q8</accession>
<keyword evidence="2" id="KW-1185">Reference proteome</keyword>
<name>A0ABQ0I3Q8_9ALTE</name>
<evidence type="ECO:0000313" key="1">
    <source>
        <dbReference type="EMBL" id="GAC03994.1"/>
    </source>
</evidence>
<reference evidence="1 2" key="1">
    <citation type="journal article" date="2014" name="Environ. Microbiol.">
        <title>Comparative genomics of the marine bacterial genus Glaciecola reveals the high degree of genomic diversity and genomic characteristic for cold adaptation.</title>
        <authorList>
            <person name="Qin Q.L."/>
            <person name="Xie B.B."/>
            <person name="Yu Y."/>
            <person name="Shu Y.L."/>
            <person name="Rong J.C."/>
            <person name="Zhang Y.J."/>
            <person name="Zhao D.L."/>
            <person name="Chen X.L."/>
            <person name="Zhang X.Y."/>
            <person name="Chen B."/>
            <person name="Zhou B.C."/>
            <person name="Zhang Y.Z."/>
        </authorList>
    </citation>
    <scope>NUCLEOTIDE SEQUENCE [LARGE SCALE GENOMIC DNA]</scope>
    <source>
        <strain evidence="1 2">NO2</strain>
    </source>
</reference>
<sequence>MCEIYLAKQIAMLFNKILKMFRLNNTFSTRYLIYNIAVNFKQTC</sequence>
<dbReference type="EMBL" id="BAEK01000020">
    <property type="protein sequence ID" value="GAC03994.1"/>
    <property type="molecule type" value="Genomic_DNA"/>
</dbReference>
<comment type="caution">
    <text evidence="1">The sequence shown here is derived from an EMBL/GenBank/DDBJ whole genome shotgun (WGS) entry which is preliminary data.</text>
</comment>